<dbReference type="SUPFAM" id="SSF46785">
    <property type="entry name" value="Winged helix' DNA-binding domain"/>
    <property type="match status" value="1"/>
</dbReference>
<dbReference type="AlphaFoldDB" id="A0A7H8TK72"/>
<proteinExistence type="predicted"/>
<evidence type="ECO:0000313" key="1">
    <source>
        <dbReference type="EMBL" id="QKZ23916.1"/>
    </source>
</evidence>
<protein>
    <recommendedName>
        <fullName evidence="3">Helix-turn-helix domain-containing protein</fullName>
    </recommendedName>
</protein>
<dbReference type="RefSeq" id="WP_176578530.1">
    <property type="nucleotide sequence ID" value="NZ_CBDRGH010000022.1"/>
</dbReference>
<dbReference type="EMBL" id="CP056041">
    <property type="protein sequence ID" value="QKZ23916.1"/>
    <property type="molecule type" value="Genomic_DNA"/>
</dbReference>
<dbReference type="InterPro" id="IPR036390">
    <property type="entry name" value="WH_DNA-bd_sf"/>
</dbReference>
<name>A0A7H8TK72_STRCX</name>
<organism evidence="1 2">
    <name type="scientific">Streptomyces chartreusis</name>
    <dbReference type="NCBI Taxonomy" id="1969"/>
    <lineage>
        <taxon>Bacteria</taxon>
        <taxon>Bacillati</taxon>
        <taxon>Actinomycetota</taxon>
        <taxon>Actinomycetes</taxon>
        <taxon>Kitasatosporales</taxon>
        <taxon>Streptomycetaceae</taxon>
        <taxon>Streptomyces</taxon>
    </lineage>
</organism>
<dbReference type="Proteomes" id="UP000509418">
    <property type="component" value="Chromosome"/>
</dbReference>
<evidence type="ECO:0008006" key="3">
    <source>
        <dbReference type="Google" id="ProtNLM"/>
    </source>
</evidence>
<accession>A0A7H8TK72</accession>
<keyword evidence="2" id="KW-1185">Reference proteome</keyword>
<evidence type="ECO:0000313" key="2">
    <source>
        <dbReference type="Proteomes" id="UP000509418"/>
    </source>
</evidence>
<gene>
    <name evidence="1" type="ORF">HUT05_45135</name>
</gene>
<sequence length="275" mass="29436">MGALSLQPDEAERTPEALRSYHVFKTLLGMGPGPHPMRRIVERTGLPRGVVRRRLNAMREAGLCCPTPGHPGHHELTTAVWGADGERLLHALPGVQARSRRYLTVLQQQTGQIVFMHGHMLLDSPVRLCVECRGDSRPDFARELAAHPTAAGRLRQAPLAADAPGLAILAHLDDTMPLSGELQTIRALGYAKSPSPLPGWSFVSVPLHAVPGTVGLEGVVGGARVVGAVSLLARTGDLERHMDAWLSPLWHGVRGLPAPATRLEDDAPSVALHAA</sequence>
<reference evidence="1 2" key="1">
    <citation type="submission" date="2020-06" db="EMBL/GenBank/DDBJ databases">
        <title>Genome mining for natural products.</title>
        <authorList>
            <person name="Zhang B."/>
            <person name="Shi J."/>
            <person name="Ge H."/>
        </authorList>
    </citation>
    <scope>NUCLEOTIDE SEQUENCE [LARGE SCALE GENOMIC DNA]</scope>
    <source>
        <strain evidence="1 2">NA02069</strain>
    </source>
</reference>